<keyword evidence="13 21" id="KW-1133">Transmembrane helix</keyword>
<evidence type="ECO:0000256" key="1">
    <source>
        <dbReference type="ARBA" id="ARBA00001936"/>
    </source>
</evidence>
<dbReference type="PANTHER" id="PTHR23033">
    <property type="entry name" value="BETA1,3-GALACTOSYLTRANSFERASE"/>
    <property type="match status" value="1"/>
</dbReference>
<dbReference type="FunFam" id="3.90.550.50:FF:000017">
    <property type="entry name" value="Glycoprotein-N-acetylgalactosamine 3-beta-galactosyltransferase 1"/>
    <property type="match status" value="1"/>
</dbReference>
<evidence type="ECO:0000256" key="3">
    <source>
        <dbReference type="ARBA" id="ARBA00004922"/>
    </source>
</evidence>
<keyword evidence="8" id="KW-0808">Transferase</keyword>
<feature type="domain" description="Fringe-like glycosyltransferase" evidence="22">
    <location>
        <begin position="93"/>
        <end position="260"/>
    </location>
</feature>
<feature type="transmembrane region" description="Helical" evidence="21">
    <location>
        <begin position="6"/>
        <end position="27"/>
    </location>
</feature>
<evidence type="ECO:0000256" key="11">
    <source>
        <dbReference type="ARBA" id="ARBA00022741"/>
    </source>
</evidence>
<keyword evidence="17" id="KW-0464">Manganese</keyword>
<comment type="similarity">
    <text evidence="4">Belongs to the glycosyltransferase 31 family. Beta3-Gal-T subfamily.</text>
</comment>
<keyword evidence="15" id="KW-1015">Disulfide bond</keyword>
<evidence type="ECO:0000256" key="4">
    <source>
        <dbReference type="ARBA" id="ARBA00006462"/>
    </source>
</evidence>
<dbReference type="AlphaFoldDB" id="A0A1S3IM64"/>
<feature type="compositionally biased region" description="Basic and acidic residues" evidence="20">
    <location>
        <begin position="364"/>
        <end position="416"/>
    </location>
</feature>
<evidence type="ECO:0000256" key="17">
    <source>
        <dbReference type="ARBA" id="ARBA00023211"/>
    </source>
</evidence>
<dbReference type="InterPro" id="IPR003378">
    <property type="entry name" value="Fringe-like_glycosylTrfase"/>
</dbReference>
<dbReference type="GO" id="GO:0000166">
    <property type="term" value="F:nucleotide binding"/>
    <property type="evidence" value="ECO:0007669"/>
    <property type="project" value="UniProtKB-KW"/>
</dbReference>
<keyword evidence="16" id="KW-0325">Glycoprotein</keyword>
<dbReference type="Pfam" id="PF02434">
    <property type="entry name" value="Fringe"/>
    <property type="match status" value="1"/>
</dbReference>
<evidence type="ECO:0000256" key="13">
    <source>
        <dbReference type="ARBA" id="ARBA00022989"/>
    </source>
</evidence>
<evidence type="ECO:0000256" key="5">
    <source>
        <dbReference type="ARBA" id="ARBA00011748"/>
    </source>
</evidence>
<evidence type="ECO:0000256" key="16">
    <source>
        <dbReference type="ARBA" id="ARBA00023180"/>
    </source>
</evidence>
<keyword evidence="14 21" id="KW-0472">Membrane</keyword>
<dbReference type="Proteomes" id="UP000085678">
    <property type="component" value="Unplaced"/>
</dbReference>
<dbReference type="GO" id="GO:0030145">
    <property type="term" value="F:manganese ion binding"/>
    <property type="evidence" value="ECO:0007669"/>
    <property type="project" value="UniProtKB-ARBA"/>
</dbReference>
<evidence type="ECO:0000256" key="15">
    <source>
        <dbReference type="ARBA" id="ARBA00023157"/>
    </source>
</evidence>
<dbReference type="GO" id="GO:0016263">
    <property type="term" value="F:glycoprotein-N-acetylgalactosamine 3-beta-galactosyltransferase activity"/>
    <property type="evidence" value="ECO:0007669"/>
    <property type="project" value="UniProtKB-EC"/>
</dbReference>
<sequence>MLKWSGRISVSFTVGIFFGFVATYWSMSSDRAHDKKTWIKSSKFVPDDPFSHQEPVGDDAGPRDPVKWHDEEMHDSDPDSPARKLYNEVKVLCWVMTSPDNFESKAQHVKATWGKRCNKLLFMSSKADLLLPVIKLPVGEGRSNLWRKTREAFKYVYEHHFKDFDWFFKVDDDTFVVMENLRLLLKRFVPDKPYYIGRRFKPYIDQGYMSGGAGYVLSKAALELFVVKGLDDTSKCPGGTGPEDLNMGVCMEKLGVMALDSRDKLGRETFHPFQPEHVLIPNYIPRGNWIFTYSYYPYKEGPECCSDYAISFHYISPNMMYVMEYLIYHLRPHGVSTKLVLPQEGHTDRLTQQGVQDKPSVVDGKSEQDLDKGALDKKTDSQSASDKAREDVEDKQDNRLKKEENQQGEIKFKNAGDSHTLGKNSPEKLVKIVSKSVNQHGS</sequence>
<dbReference type="GO" id="GO:0016020">
    <property type="term" value="C:membrane"/>
    <property type="evidence" value="ECO:0007669"/>
    <property type="project" value="UniProtKB-SubCell"/>
</dbReference>
<evidence type="ECO:0000256" key="12">
    <source>
        <dbReference type="ARBA" id="ARBA00022968"/>
    </source>
</evidence>
<evidence type="ECO:0000313" key="24">
    <source>
        <dbReference type="RefSeq" id="XP_013399330.1"/>
    </source>
</evidence>
<evidence type="ECO:0000256" key="8">
    <source>
        <dbReference type="ARBA" id="ARBA00022679"/>
    </source>
</evidence>
<dbReference type="GeneID" id="106165610"/>
<keyword evidence="7" id="KW-0328">Glycosyltransferase</keyword>
<evidence type="ECO:0000256" key="2">
    <source>
        <dbReference type="ARBA" id="ARBA00004606"/>
    </source>
</evidence>
<keyword evidence="10" id="KW-0479">Metal-binding</keyword>
<evidence type="ECO:0000256" key="21">
    <source>
        <dbReference type="SAM" id="Phobius"/>
    </source>
</evidence>
<evidence type="ECO:0000256" key="18">
    <source>
        <dbReference type="ARBA" id="ARBA00040898"/>
    </source>
</evidence>
<evidence type="ECO:0000256" key="19">
    <source>
        <dbReference type="ARBA" id="ARBA00059245"/>
    </source>
</evidence>
<dbReference type="EC" id="2.4.1.122" evidence="6"/>
<evidence type="ECO:0000256" key="9">
    <source>
        <dbReference type="ARBA" id="ARBA00022692"/>
    </source>
</evidence>
<name>A0A1S3IM64_LINAN</name>
<comment type="subunit">
    <text evidence="5">Homodimer; disulfide-linked.</text>
</comment>
<protein>
    <recommendedName>
        <fullName evidence="18">Glycoprotein-N-acetylgalactosamine 3-beta-galactosyltransferase 1</fullName>
        <ecNumber evidence="6">2.4.1.122</ecNumber>
    </recommendedName>
</protein>
<dbReference type="OrthoDB" id="414175at2759"/>
<dbReference type="UniPathway" id="UPA00378"/>
<evidence type="ECO:0000256" key="14">
    <source>
        <dbReference type="ARBA" id="ARBA00023136"/>
    </source>
</evidence>
<dbReference type="Gene3D" id="3.90.550.50">
    <property type="match status" value="1"/>
</dbReference>
<comment type="function">
    <text evidence="19">Glycosyltransferase that generates the core 1 O-glycan Gal-beta1-3GalNAc-alpha1-Ser/Thr (T antigen), which is a precursor for many extended O-glycans in glycoproteins.</text>
</comment>
<feature type="compositionally biased region" description="Basic and acidic residues" evidence="20">
    <location>
        <begin position="60"/>
        <end position="81"/>
    </location>
</feature>
<evidence type="ECO:0000256" key="7">
    <source>
        <dbReference type="ARBA" id="ARBA00022676"/>
    </source>
</evidence>
<dbReference type="OMA" id="WRYTESS"/>
<evidence type="ECO:0000313" key="23">
    <source>
        <dbReference type="Proteomes" id="UP000085678"/>
    </source>
</evidence>
<keyword evidence="12" id="KW-0735">Signal-anchor</keyword>
<comment type="pathway">
    <text evidence="3">Protein modification; protein glycosylation.</text>
</comment>
<dbReference type="RefSeq" id="XP_013399330.1">
    <property type="nucleotide sequence ID" value="XM_013543876.2"/>
</dbReference>
<accession>A0A1S3IM64</accession>
<organism evidence="23 24">
    <name type="scientific">Lingula anatina</name>
    <name type="common">Brachiopod</name>
    <name type="synonym">Lingula unguis</name>
    <dbReference type="NCBI Taxonomy" id="7574"/>
    <lineage>
        <taxon>Eukaryota</taxon>
        <taxon>Metazoa</taxon>
        <taxon>Spiralia</taxon>
        <taxon>Lophotrochozoa</taxon>
        <taxon>Brachiopoda</taxon>
        <taxon>Linguliformea</taxon>
        <taxon>Lingulata</taxon>
        <taxon>Lingulida</taxon>
        <taxon>Linguloidea</taxon>
        <taxon>Lingulidae</taxon>
        <taxon>Lingula</taxon>
    </lineage>
</organism>
<dbReference type="InterPro" id="IPR026050">
    <property type="entry name" value="C1GALT1/C1GALT1_chp1"/>
</dbReference>
<proteinExistence type="inferred from homology"/>
<comment type="cofactor">
    <cofactor evidence="1">
        <name>Mn(2+)</name>
        <dbReference type="ChEBI" id="CHEBI:29035"/>
    </cofactor>
</comment>
<gene>
    <name evidence="24" type="primary">LOC106165610</name>
</gene>
<keyword evidence="23" id="KW-1185">Reference proteome</keyword>
<evidence type="ECO:0000256" key="20">
    <source>
        <dbReference type="SAM" id="MobiDB-lite"/>
    </source>
</evidence>
<keyword evidence="9 21" id="KW-0812">Transmembrane</keyword>
<feature type="region of interest" description="Disordered" evidence="20">
    <location>
        <begin position="347"/>
        <end position="442"/>
    </location>
</feature>
<reference evidence="24" key="1">
    <citation type="submission" date="2025-08" db="UniProtKB">
        <authorList>
            <consortium name="RefSeq"/>
        </authorList>
    </citation>
    <scope>IDENTIFICATION</scope>
    <source>
        <tissue evidence="24">Gonads</tissue>
    </source>
</reference>
<keyword evidence="11" id="KW-0547">Nucleotide-binding</keyword>
<evidence type="ECO:0000259" key="22">
    <source>
        <dbReference type="Pfam" id="PF02434"/>
    </source>
</evidence>
<comment type="subcellular location">
    <subcellularLocation>
        <location evidence="2">Membrane</location>
        <topology evidence="2">Single-pass type II membrane protein</topology>
    </subcellularLocation>
</comment>
<evidence type="ECO:0000256" key="10">
    <source>
        <dbReference type="ARBA" id="ARBA00022723"/>
    </source>
</evidence>
<dbReference type="PANTHER" id="PTHR23033:SF14">
    <property type="entry name" value="GLYCOPROTEIN-N-ACETYLGALACTOSAMINE 3-BETA-GALACTOSYLTRANSFERASE 1-RELATED"/>
    <property type="match status" value="1"/>
</dbReference>
<feature type="region of interest" description="Disordered" evidence="20">
    <location>
        <begin position="48"/>
        <end position="81"/>
    </location>
</feature>
<evidence type="ECO:0000256" key="6">
    <source>
        <dbReference type="ARBA" id="ARBA00012557"/>
    </source>
</evidence>